<reference evidence="3 4" key="1">
    <citation type="submission" date="2019-08" db="EMBL/GenBank/DDBJ databases">
        <title>In-depth cultivation of the pig gut microbiome towards novel bacterial diversity and tailored functional studies.</title>
        <authorList>
            <person name="Wylensek D."/>
            <person name="Hitch T.C.A."/>
            <person name="Clavel T."/>
        </authorList>
    </citation>
    <scope>NUCLEOTIDE SEQUENCE [LARGE SCALE GENOMIC DNA]</scope>
    <source>
        <strain evidence="3 4">WCA3-601-WT-6H</strain>
    </source>
</reference>
<proteinExistence type="predicted"/>
<dbReference type="Pfam" id="PF08239">
    <property type="entry name" value="SH3_3"/>
    <property type="match status" value="2"/>
</dbReference>
<dbReference type="AlphaFoldDB" id="A0A6L5YFU1"/>
<keyword evidence="4" id="KW-1185">Reference proteome</keyword>
<feature type="domain" description="SH3b" evidence="2">
    <location>
        <begin position="295"/>
        <end position="359"/>
    </location>
</feature>
<evidence type="ECO:0000313" key="4">
    <source>
        <dbReference type="Proteomes" id="UP000476055"/>
    </source>
</evidence>
<evidence type="ECO:0000256" key="1">
    <source>
        <dbReference type="SAM" id="MobiDB-lite"/>
    </source>
</evidence>
<dbReference type="PANTHER" id="PTHR34408">
    <property type="entry name" value="FAMILY PROTEIN, PUTATIVE-RELATED"/>
    <property type="match status" value="1"/>
</dbReference>
<dbReference type="PANTHER" id="PTHR34408:SF1">
    <property type="entry name" value="GLYCOSYL HYDROLASE FAMILY 19 DOMAIN-CONTAINING PROTEIN HI_1415"/>
    <property type="match status" value="1"/>
</dbReference>
<feature type="domain" description="SH3b" evidence="2">
    <location>
        <begin position="365"/>
        <end position="425"/>
    </location>
</feature>
<evidence type="ECO:0000259" key="2">
    <source>
        <dbReference type="PROSITE" id="PS51781"/>
    </source>
</evidence>
<gene>
    <name evidence="3" type="ORF">FYJ59_02725</name>
</gene>
<name>A0A6L5YFU1_9FIRM</name>
<dbReference type="Proteomes" id="UP000476055">
    <property type="component" value="Unassembled WGS sequence"/>
</dbReference>
<protein>
    <submittedName>
        <fullName evidence="3">SH3 domain-containing protein</fullName>
    </submittedName>
</protein>
<dbReference type="InterPro" id="IPR003646">
    <property type="entry name" value="SH3-like_bac-type"/>
</dbReference>
<organism evidence="3 4">
    <name type="scientific">Waltera intestinalis</name>
    <dbReference type="NCBI Taxonomy" id="2606635"/>
    <lineage>
        <taxon>Bacteria</taxon>
        <taxon>Bacillati</taxon>
        <taxon>Bacillota</taxon>
        <taxon>Clostridia</taxon>
        <taxon>Lachnospirales</taxon>
        <taxon>Lachnospiraceae</taxon>
        <taxon>Waltera</taxon>
    </lineage>
</organism>
<accession>A0A6L5YFU1</accession>
<dbReference type="InterPro" id="IPR052354">
    <property type="entry name" value="Cell_Wall_Dynamics_Protein"/>
</dbReference>
<comment type="caution">
    <text evidence="3">The sequence shown here is derived from an EMBL/GenBank/DDBJ whole genome shotgun (WGS) entry which is preliminary data.</text>
</comment>
<feature type="region of interest" description="Disordered" evidence="1">
    <location>
        <begin position="264"/>
        <end position="298"/>
    </location>
</feature>
<evidence type="ECO:0000313" key="3">
    <source>
        <dbReference type="EMBL" id="MST57166.1"/>
    </source>
</evidence>
<dbReference type="SMART" id="SM00287">
    <property type="entry name" value="SH3b"/>
    <property type="match status" value="2"/>
</dbReference>
<dbReference type="EMBL" id="VUMU01000002">
    <property type="protein sequence ID" value="MST57166.1"/>
    <property type="molecule type" value="Genomic_DNA"/>
</dbReference>
<sequence length="425" mass="46778">MREAACGFLQFKEYFRIRKGLYMWKEKIHSIGNYIIKHNKVVLPAVVVVAVAITVSVSLSLSNRHKEAQQEAEIASAASETATETATEEVPLVANEEGAIYTLIATYYNAMATGDEETLRSVCDEISDKDMYRYVELSQYIDYYPTLEIYTKTGPEEGSVIAYVYYKISFVGHEEEVPGYQALYICTNDQGGLYIKRGENSEEVNEYIKTVSTQDDVVEFNNKITVEYNELMVDHPEVLQYISELDSQVSIAVGEKLASQVAGETQVAEAGTEEGGTDGQDTQTENGEQQEAEDQGPQYVTTTTTVNVRSSDSEQADKLGKVSGGTKLQVLEQRPNGWTKVDYEGKEGYIKTEFLQLAESAAGAETIGTVTATTNINVRASASETADRLGVLSGGDSAELVGTEGDWSKIKYNGQIGYVKSEYVQ</sequence>
<dbReference type="PROSITE" id="PS51781">
    <property type="entry name" value="SH3B"/>
    <property type="match status" value="2"/>
</dbReference>
<dbReference type="Gene3D" id="2.30.30.40">
    <property type="entry name" value="SH3 Domains"/>
    <property type="match status" value="2"/>
</dbReference>